<dbReference type="Pfam" id="PF02518">
    <property type="entry name" value="HATPase_c"/>
    <property type="match status" value="1"/>
</dbReference>
<keyword evidence="3" id="KW-0902">Two-component regulatory system</keyword>
<dbReference type="CDD" id="cd16917">
    <property type="entry name" value="HATPase_UhpB-NarQ-NarX-like"/>
    <property type="match status" value="1"/>
</dbReference>
<feature type="region of interest" description="Disordered" evidence="4">
    <location>
        <begin position="44"/>
        <end position="65"/>
    </location>
</feature>
<evidence type="ECO:0000256" key="5">
    <source>
        <dbReference type="SAM" id="Phobius"/>
    </source>
</evidence>
<evidence type="ECO:0000313" key="7">
    <source>
        <dbReference type="EMBL" id="NRT57775.1"/>
    </source>
</evidence>
<keyword evidence="2 7" id="KW-0418">Kinase</keyword>
<dbReference type="SUPFAM" id="SSF55874">
    <property type="entry name" value="ATPase domain of HSP90 chaperone/DNA topoisomerase II/histidine kinase"/>
    <property type="match status" value="1"/>
</dbReference>
<accession>A0ABX2G6X9</accession>
<evidence type="ECO:0000256" key="2">
    <source>
        <dbReference type="ARBA" id="ARBA00022777"/>
    </source>
</evidence>
<feature type="transmembrane region" description="Helical" evidence="5">
    <location>
        <begin position="15"/>
        <end position="34"/>
    </location>
</feature>
<evidence type="ECO:0000256" key="3">
    <source>
        <dbReference type="ARBA" id="ARBA00023012"/>
    </source>
</evidence>
<proteinExistence type="predicted"/>
<dbReference type="InterPro" id="IPR036890">
    <property type="entry name" value="HATPase_C_sf"/>
</dbReference>
<name>A0ABX2G6X9_9BURK</name>
<keyword evidence="5" id="KW-0472">Membrane</keyword>
<evidence type="ECO:0000313" key="8">
    <source>
        <dbReference type="Proteomes" id="UP001516061"/>
    </source>
</evidence>
<keyword evidence="8" id="KW-1185">Reference proteome</keyword>
<dbReference type="Proteomes" id="UP001516061">
    <property type="component" value="Unassembled WGS sequence"/>
</dbReference>
<gene>
    <name evidence="7" type="ORF">HNQ01_003536</name>
</gene>
<dbReference type="PANTHER" id="PTHR24421">
    <property type="entry name" value="NITRATE/NITRITE SENSOR PROTEIN NARX-RELATED"/>
    <property type="match status" value="1"/>
</dbReference>
<sequence length="267" mass="29676">MNPTAVSDLSIPGDAWLLALGTVLVLALVGRLWHRWQQGRSQDRALSAPSLPFEPPLSRWPGTTPVEPDLQRLVGEVQDRLGMQLLNARTLARTGEALPGSTRLMHLDHQLAQALLSLRLMRDALRPEPASLLDSLHGMQAHFQPLLAERGIRLDWQVDEALDRISLPARSRLGLLRLMQEALDNVVRHAREARLAQFRLEADGEAGERCLRLRVVDDGQGTPESRRVESTALGIARMERQTLELGGRLAVGPARPGWCVDLRMPLD</sequence>
<evidence type="ECO:0000256" key="1">
    <source>
        <dbReference type="ARBA" id="ARBA00022679"/>
    </source>
</evidence>
<dbReference type="InterPro" id="IPR003594">
    <property type="entry name" value="HATPase_dom"/>
</dbReference>
<reference evidence="7 8" key="1">
    <citation type="submission" date="2020-05" db="EMBL/GenBank/DDBJ databases">
        <title>Genomic Encyclopedia of Type Strains, Phase IV (KMG-V): Genome sequencing to study the core and pangenomes of soil and plant-associated prokaryotes.</title>
        <authorList>
            <person name="Whitman W."/>
        </authorList>
    </citation>
    <scope>NUCLEOTIDE SEQUENCE [LARGE SCALE GENOMIC DNA]</scope>
    <source>
        <strain evidence="7 8">C29</strain>
    </source>
</reference>
<keyword evidence="5" id="KW-1133">Transmembrane helix</keyword>
<feature type="domain" description="Histidine kinase/HSP90-like ATPase" evidence="6">
    <location>
        <begin position="173"/>
        <end position="266"/>
    </location>
</feature>
<dbReference type="InterPro" id="IPR050482">
    <property type="entry name" value="Sensor_HK_TwoCompSys"/>
</dbReference>
<protein>
    <submittedName>
        <fullName evidence="7">Signal transduction histidine kinase</fullName>
    </submittedName>
</protein>
<keyword evidence="5" id="KW-0812">Transmembrane</keyword>
<dbReference type="GO" id="GO:0016301">
    <property type="term" value="F:kinase activity"/>
    <property type="evidence" value="ECO:0007669"/>
    <property type="project" value="UniProtKB-KW"/>
</dbReference>
<organism evidence="7 8">
    <name type="scientific">Sphaerotilus uruguayifluvii</name>
    <dbReference type="NCBI Taxonomy" id="2735897"/>
    <lineage>
        <taxon>Bacteria</taxon>
        <taxon>Pseudomonadati</taxon>
        <taxon>Pseudomonadota</taxon>
        <taxon>Betaproteobacteria</taxon>
        <taxon>Burkholderiales</taxon>
        <taxon>Sphaerotilaceae</taxon>
        <taxon>Sphaerotilus</taxon>
    </lineage>
</organism>
<comment type="caution">
    <text evidence="7">The sequence shown here is derived from an EMBL/GenBank/DDBJ whole genome shotgun (WGS) entry which is preliminary data.</text>
</comment>
<dbReference type="EMBL" id="JABSNM010000019">
    <property type="protein sequence ID" value="NRT57775.1"/>
    <property type="molecule type" value="Genomic_DNA"/>
</dbReference>
<evidence type="ECO:0000256" key="4">
    <source>
        <dbReference type="SAM" id="MobiDB-lite"/>
    </source>
</evidence>
<dbReference type="Gene3D" id="3.30.565.10">
    <property type="entry name" value="Histidine kinase-like ATPase, C-terminal domain"/>
    <property type="match status" value="1"/>
</dbReference>
<keyword evidence="1" id="KW-0808">Transferase</keyword>
<evidence type="ECO:0000259" key="6">
    <source>
        <dbReference type="Pfam" id="PF02518"/>
    </source>
</evidence>
<dbReference type="RefSeq" id="WP_173806758.1">
    <property type="nucleotide sequence ID" value="NZ_JABSNM010000019.1"/>
</dbReference>